<evidence type="ECO:0000256" key="4">
    <source>
        <dbReference type="ARBA" id="ARBA00023118"/>
    </source>
</evidence>
<accession>A0A246GKI6</accession>
<dbReference type="Pfam" id="PF26305">
    <property type="entry name" value="CD_NTase_C"/>
    <property type="match status" value="1"/>
</dbReference>
<evidence type="ECO:0000256" key="3">
    <source>
        <dbReference type="ARBA" id="ARBA00022741"/>
    </source>
</evidence>
<dbReference type="RefSeq" id="WP_088391278.1">
    <property type="nucleotide sequence ID" value="NZ_MTCZ01000022.1"/>
</dbReference>
<dbReference type="InterPro" id="IPR043519">
    <property type="entry name" value="NT_sf"/>
</dbReference>
<evidence type="ECO:0000313" key="6">
    <source>
        <dbReference type="EMBL" id="OWP84698.1"/>
    </source>
</evidence>
<keyword evidence="4" id="KW-0051">Antiviral defense</keyword>
<feature type="domain" description="cGAS/DncV-like nucleotidyltransferase C-terminal helical" evidence="5">
    <location>
        <begin position="240"/>
        <end position="333"/>
    </location>
</feature>
<evidence type="ECO:0000313" key="7">
    <source>
        <dbReference type="Proteomes" id="UP000197768"/>
    </source>
</evidence>
<dbReference type="InterPro" id="IPR058909">
    <property type="entry name" value="CD_NTase_C"/>
</dbReference>
<organism evidence="6 7">
    <name type="scientific">Flavobacterium davisii</name>
    <dbReference type="NCBI Taxonomy" id="2906077"/>
    <lineage>
        <taxon>Bacteria</taxon>
        <taxon>Pseudomonadati</taxon>
        <taxon>Bacteroidota</taxon>
        <taxon>Flavobacteriia</taxon>
        <taxon>Flavobacteriales</taxon>
        <taxon>Flavobacteriaceae</taxon>
        <taxon>Flavobacterium</taxon>
    </lineage>
</organism>
<dbReference type="AlphaFoldDB" id="A0A246GKI6"/>
<protein>
    <recommendedName>
        <fullName evidence="5">cGAS/DncV-like nucleotidyltransferase C-terminal helical domain-containing protein</fullName>
    </recommendedName>
</protein>
<dbReference type="SUPFAM" id="SSF81301">
    <property type="entry name" value="Nucleotidyltransferase"/>
    <property type="match status" value="1"/>
</dbReference>
<evidence type="ECO:0000259" key="5">
    <source>
        <dbReference type="Pfam" id="PF26305"/>
    </source>
</evidence>
<name>A0A246GKI6_9FLAO</name>
<dbReference type="Proteomes" id="UP000197768">
    <property type="component" value="Unassembled WGS sequence"/>
</dbReference>
<comment type="caution">
    <text evidence="6">The sequence shown here is derived from an EMBL/GenBank/DDBJ whole genome shotgun (WGS) entry which is preliminary data.</text>
</comment>
<evidence type="ECO:0000256" key="1">
    <source>
        <dbReference type="ARBA" id="ARBA00022679"/>
    </source>
</evidence>
<gene>
    <name evidence="6" type="ORF">BWK59_04025</name>
</gene>
<sequence length="361" mass="42311">MQKNYADLVQRAKNRSNPDSIRETELFSKSFNEDFRGLGIPYSEVFEYVKRAMQGVESEYTERTIEAGNKIKEHLKRNNSSLDYKFQGSVMCNTHIKGHSDIDLVQITNSFYSHEPIVKFNEKFTSSSYLTLSQKQNLLSVINGTPYKDDARDNLRKIRLEAETVLTSNYKYVDITKSKSIEVNPTNPNRLVDVVTASWYKNVDSVLDNDTDKNGIQIYDKEKNLRLPVDFPFLKIRLLNEKDKSVNGRLKKMIRFLKTIKADSEYNLKEISSFDISSICYNIPTWKYSDKPYYELVLVLYSELKKIIEDENYRNSIRSIDNTEFIFKDKNEKVRLLRLIFNELLPIYQDLSPQTSFTKFL</sequence>
<proteinExistence type="predicted"/>
<keyword evidence="2" id="KW-0548">Nucleotidyltransferase</keyword>
<reference evidence="6 7" key="1">
    <citation type="journal article" date="2017" name="Infect. Genet. Evol.">
        <title>Comparative genome analysis of fish pathogen Flavobacterium columnare reveals extensive sequence diversity within the species.</title>
        <authorList>
            <person name="Kayansamruaj P."/>
            <person name="Dong H.T."/>
            <person name="Hirono I."/>
            <person name="Kondo H."/>
            <person name="Senapin S."/>
            <person name="Rodkhum C."/>
        </authorList>
    </citation>
    <scope>NUCLEOTIDE SEQUENCE [LARGE SCALE GENOMIC DNA]</scope>
    <source>
        <strain evidence="6 7">1215</strain>
    </source>
</reference>
<keyword evidence="3" id="KW-0547">Nucleotide-binding</keyword>
<evidence type="ECO:0000256" key="2">
    <source>
        <dbReference type="ARBA" id="ARBA00022695"/>
    </source>
</evidence>
<keyword evidence="1" id="KW-0808">Transferase</keyword>
<dbReference type="EMBL" id="MTCZ01000022">
    <property type="protein sequence ID" value="OWP84698.1"/>
    <property type="molecule type" value="Genomic_DNA"/>
</dbReference>